<reference evidence="3" key="1">
    <citation type="submission" date="2019-02" db="EMBL/GenBank/DDBJ databases">
        <title>Isolation and identification of novel species under the genus Muribaculum.</title>
        <authorList>
            <person name="Miyake S."/>
            <person name="Ding Y."/>
            <person name="Low A."/>
            <person name="Soh M."/>
            <person name="Seedorf H."/>
        </authorList>
    </citation>
    <scope>NUCLEOTIDE SEQUENCE [LARGE SCALE GENOMIC DNA]</scope>
    <source>
        <strain evidence="3">H5</strain>
    </source>
</reference>
<accession>A0A4P7W158</accession>
<dbReference type="KEGG" id="ddb:E7747_04590"/>
<proteinExistence type="predicted"/>
<keyword evidence="3" id="KW-1185">Reference proteome</keyword>
<dbReference type="EMBL" id="CP039396">
    <property type="protein sequence ID" value="QCD41624.1"/>
    <property type="molecule type" value="Genomic_DNA"/>
</dbReference>
<dbReference type="Proteomes" id="UP000297149">
    <property type="component" value="Chromosome"/>
</dbReference>
<evidence type="ECO:0000256" key="1">
    <source>
        <dbReference type="SAM" id="MobiDB-lite"/>
    </source>
</evidence>
<name>A0A4P7W158_9BACT</name>
<organism evidence="2 3">
    <name type="scientific">Duncaniella dubosii</name>
    <dbReference type="NCBI Taxonomy" id="2518971"/>
    <lineage>
        <taxon>Bacteria</taxon>
        <taxon>Pseudomonadati</taxon>
        <taxon>Bacteroidota</taxon>
        <taxon>Bacteroidia</taxon>
        <taxon>Bacteroidales</taxon>
        <taxon>Muribaculaceae</taxon>
        <taxon>Duncaniella</taxon>
    </lineage>
</organism>
<dbReference type="RefSeq" id="WP_136414391.1">
    <property type="nucleotide sequence ID" value="NZ_CP039396.1"/>
</dbReference>
<sequence>MTQIDGRKFIVKLRIVDIGEKMENDSGEGVFDHKPQESRPLPVKERTEKETRGFVGRRQ</sequence>
<evidence type="ECO:0000313" key="3">
    <source>
        <dbReference type="Proteomes" id="UP000297149"/>
    </source>
</evidence>
<evidence type="ECO:0000313" key="2">
    <source>
        <dbReference type="EMBL" id="QCD41624.1"/>
    </source>
</evidence>
<protein>
    <submittedName>
        <fullName evidence="2">Uncharacterized protein</fullName>
    </submittedName>
</protein>
<dbReference type="AlphaFoldDB" id="A0A4P7W158"/>
<feature type="region of interest" description="Disordered" evidence="1">
    <location>
        <begin position="24"/>
        <end position="59"/>
    </location>
</feature>
<gene>
    <name evidence="2" type="ORF">E7747_04590</name>
</gene>
<feature type="compositionally biased region" description="Basic and acidic residues" evidence="1">
    <location>
        <begin position="24"/>
        <end position="52"/>
    </location>
</feature>